<evidence type="ECO:0000313" key="5">
    <source>
        <dbReference type="Proteomes" id="UP000198790"/>
    </source>
</evidence>
<keyword evidence="5" id="KW-1185">Reference proteome</keyword>
<dbReference type="GO" id="GO:0016780">
    <property type="term" value="F:phosphotransferase activity, for other substituted phosphate groups"/>
    <property type="evidence" value="ECO:0007669"/>
    <property type="project" value="TreeGrafter"/>
</dbReference>
<dbReference type="EMBL" id="FOKK01000014">
    <property type="protein sequence ID" value="SFB49897.1"/>
    <property type="molecule type" value="Genomic_DNA"/>
</dbReference>
<evidence type="ECO:0000313" key="4">
    <source>
        <dbReference type="EMBL" id="SFB49897.1"/>
    </source>
</evidence>
<evidence type="ECO:0000259" key="3">
    <source>
        <dbReference type="Pfam" id="PF02397"/>
    </source>
</evidence>
<gene>
    <name evidence="4" type="ORF">SAMN04489723_11415</name>
</gene>
<dbReference type="PANTHER" id="PTHR30576">
    <property type="entry name" value="COLANIC BIOSYNTHESIS UDP-GLUCOSE LIPID CARRIER TRANSFERASE"/>
    <property type="match status" value="1"/>
</dbReference>
<feature type="transmembrane region" description="Helical" evidence="2">
    <location>
        <begin position="57"/>
        <end position="77"/>
    </location>
</feature>
<evidence type="ECO:0000256" key="2">
    <source>
        <dbReference type="SAM" id="Phobius"/>
    </source>
</evidence>
<keyword evidence="2" id="KW-0472">Membrane</keyword>
<keyword evidence="2" id="KW-1133">Transmembrane helix</keyword>
<proteinExistence type="inferred from homology"/>
<dbReference type="RefSeq" id="WP_092899347.1">
    <property type="nucleotide sequence ID" value="NZ_FOKK01000014.1"/>
</dbReference>
<name>A0A1I1BIC1_9BACT</name>
<dbReference type="AlphaFoldDB" id="A0A1I1BIC1"/>
<keyword evidence="2" id="KW-0812">Transmembrane</keyword>
<sequence>MTPNRAHQQEIVFKGYQSGRMIPDLFSLNAISKSAISQTMNQGIEITTIIAKRVFDIIFSATAILAGLPVYIALTLITKLTSKGPVFYKQERIGRNGQPFEILKFRSMIVDSEVNGPQLTTDNDPRITKWGNFMRKTHLDELPQFFNVLMGDMSVVGPRPERAFFIQQIVARQPRYIQLLTLRPGITSIGQVDYGYAETVEEMCQRVRLDLKYLTQVNLFTDLKIIASTIMTMINKKGK</sequence>
<dbReference type="Proteomes" id="UP000198790">
    <property type="component" value="Unassembled WGS sequence"/>
</dbReference>
<dbReference type="OrthoDB" id="9808602at2"/>
<dbReference type="PANTHER" id="PTHR30576:SF0">
    <property type="entry name" value="UNDECAPRENYL-PHOSPHATE N-ACETYLGALACTOSAMINYL 1-PHOSPHATE TRANSFERASE-RELATED"/>
    <property type="match status" value="1"/>
</dbReference>
<keyword evidence="4" id="KW-0808">Transferase</keyword>
<evidence type="ECO:0000256" key="1">
    <source>
        <dbReference type="ARBA" id="ARBA00006464"/>
    </source>
</evidence>
<accession>A0A1I1BIC1</accession>
<comment type="similarity">
    <text evidence="1">Belongs to the bacterial sugar transferase family.</text>
</comment>
<dbReference type="InterPro" id="IPR003362">
    <property type="entry name" value="Bact_transf"/>
</dbReference>
<dbReference type="Pfam" id="PF02397">
    <property type="entry name" value="Bac_transf"/>
    <property type="match status" value="1"/>
</dbReference>
<dbReference type="STRING" id="237018.SAMN04489723_11415"/>
<feature type="domain" description="Bacterial sugar transferase" evidence="3">
    <location>
        <begin position="52"/>
        <end position="234"/>
    </location>
</feature>
<protein>
    <submittedName>
        <fullName evidence="4">Sugar transferase involved in LPS biosynthesis (Colanic, teichoic acid)</fullName>
    </submittedName>
</protein>
<reference evidence="4 5" key="1">
    <citation type="submission" date="2016-10" db="EMBL/GenBank/DDBJ databases">
        <authorList>
            <person name="de Groot N.N."/>
        </authorList>
    </citation>
    <scope>NUCLEOTIDE SEQUENCE [LARGE SCALE GENOMIC DNA]</scope>
    <source>
        <strain evidence="4 5">DSM 23399</strain>
    </source>
</reference>
<organism evidence="4 5">
    <name type="scientific">Algoriphagus aquimarinus</name>
    <dbReference type="NCBI Taxonomy" id="237018"/>
    <lineage>
        <taxon>Bacteria</taxon>
        <taxon>Pseudomonadati</taxon>
        <taxon>Bacteroidota</taxon>
        <taxon>Cytophagia</taxon>
        <taxon>Cytophagales</taxon>
        <taxon>Cyclobacteriaceae</taxon>
        <taxon>Algoriphagus</taxon>
    </lineage>
</organism>